<feature type="signal peptide" evidence="1">
    <location>
        <begin position="1"/>
        <end position="29"/>
    </location>
</feature>
<accession>A0ABP8J8V6</accession>
<gene>
    <name evidence="2" type="ORF">GCM10023186_32210</name>
</gene>
<dbReference type="EMBL" id="BAABHA010000010">
    <property type="protein sequence ID" value="GAA4386995.1"/>
    <property type="molecule type" value="Genomic_DNA"/>
</dbReference>
<keyword evidence="3" id="KW-1185">Reference proteome</keyword>
<name>A0ABP8J8V6_9BACT</name>
<feature type="chain" id="PRO_5046886891" description="DUF4920 domain-containing protein" evidence="1">
    <location>
        <begin position="30"/>
        <end position="173"/>
    </location>
</feature>
<reference evidence="3" key="1">
    <citation type="journal article" date="2019" name="Int. J. Syst. Evol. Microbiol.">
        <title>The Global Catalogue of Microorganisms (GCM) 10K type strain sequencing project: providing services to taxonomists for standard genome sequencing and annotation.</title>
        <authorList>
            <consortium name="The Broad Institute Genomics Platform"/>
            <consortium name="The Broad Institute Genome Sequencing Center for Infectious Disease"/>
            <person name="Wu L."/>
            <person name="Ma J."/>
        </authorList>
    </citation>
    <scope>NUCLEOTIDE SEQUENCE [LARGE SCALE GENOMIC DNA]</scope>
    <source>
        <strain evidence="3">JCM 17924</strain>
    </source>
</reference>
<dbReference type="InterPro" id="IPR032577">
    <property type="entry name" value="DUF4920"/>
</dbReference>
<organism evidence="2 3">
    <name type="scientific">Hymenobacter koreensis</name>
    <dbReference type="NCBI Taxonomy" id="1084523"/>
    <lineage>
        <taxon>Bacteria</taxon>
        <taxon>Pseudomonadati</taxon>
        <taxon>Bacteroidota</taxon>
        <taxon>Cytophagia</taxon>
        <taxon>Cytophagales</taxon>
        <taxon>Hymenobacteraceae</taxon>
        <taxon>Hymenobacter</taxon>
    </lineage>
</organism>
<keyword evidence="1" id="KW-0732">Signal</keyword>
<comment type="caution">
    <text evidence="2">The sequence shown here is derived from an EMBL/GenBank/DDBJ whole genome shotgun (WGS) entry which is preliminary data.</text>
</comment>
<evidence type="ECO:0000256" key="1">
    <source>
        <dbReference type="SAM" id="SignalP"/>
    </source>
</evidence>
<evidence type="ECO:0000313" key="3">
    <source>
        <dbReference type="Proteomes" id="UP001500454"/>
    </source>
</evidence>
<evidence type="ECO:0008006" key="4">
    <source>
        <dbReference type="Google" id="ProtNLM"/>
    </source>
</evidence>
<dbReference type="Proteomes" id="UP001500454">
    <property type="component" value="Unassembled WGS sequence"/>
</dbReference>
<protein>
    <recommendedName>
        <fullName evidence="4">DUF4920 domain-containing protein</fullName>
    </recommendedName>
</protein>
<dbReference type="Pfam" id="PF16267">
    <property type="entry name" value="DUF4920"/>
    <property type="match status" value="1"/>
</dbReference>
<evidence type="ECO:0000313" key="2">
    <source>
        <dbReference type="EMBL" id="GAA4386995.1"/>
    </source>
</evidence>
<proteinExistence type="predicted"/>
<sequence length="173" mass="18670">MGQSFVPNFAMKSFYLVLALALASCQSQSSTENATATKQTAAATGQTYGAAVTEEGAQPLSVLPTVLGKQDSAQVKLVGTITDVCQARGCWMKMTTAEGKEMRVKFKDYAFFVPKDIKGKTAVIDGWVHREEVAVEDLQHYATDAGKSEKEIAAITKPEEQVNFEANGVLIKN</sequence>